<dbReference type="Gene3D" id="2.40.50.140">
    <property type="entry name" value="Nucleic acid-binding proteins"/>
    <property type="match status" value="1"/>
</dbReference>
<dbReference type="GO" id="GO:0003729">
    <property type="term" value="F:mRNA binding"/>
    <property type="evidence" value="ECO:0007669"/>
    <property type="project" value="TreeGrafter"/>
</dbReference>
<dbReference type="SUPFAM" id="SSF50249">
    <property type="entry name" value="Nucleic acid-binding proteins"/>
    <property type="match status" value="1"/>
</dbReference>
<dbReference type="InterPro" id="IPR003029">
    <property type="entry name" value="S1_domain"/>
</dbReference>
<dbReference type="InterPro" id="IPR012340">
    <property type="entry name" value="NA-bd_OB-fold"/>
</dbReference>
<dbReference type="EMBL" id="JACXAA010000003">
    <property type="protein sequence ID" value="MBD2753594.1"/>
    <property type="molecule type" value="Genomic_DNA"/>
</dbReference>
<name>A0A927GDD3_9BACT</name>
<dbReference type="SMART" id="SM00732">
    <property type="entry name" value="YqgFc"/>
    <property type="match status" value="1"/>
</dbReference>
<keyword evidence="3" id="KW-1185">Reference proteome</keyword>
<dbReference type="GO" id="GO:0005737">
    <property type="term" value="C:cytoplasm"/>
    <property type="evidence" value="ECO:0007669"/>
    <property type="project" value="UniProtKB-ARBA"/>
</dbReference>
<dbReference type="Gene3D" id="1.10.3500.10">
    <property type="entry name" value="Tex N-terminal region-like"/>
    <property type="match status" value="1"/>
</dbReference>
<organism evidence="2 3">
    <name type="scientific">Spirosoma validum</name>
    <dbReference type="NCBI Taxonomy" id="2771355"/>
    <lineage>
        <taxon>Bacteria</taxon>
        <taxon>Pseudomonadati</taxon>
        <taxon>Bacteroidota</taxon>
        <taxon>Cytophagia</taxon>
        <taxon>Cytophagales</taxon>
        <taxon>Cytophagaceae</taxon>
        <taxon>Spirosoma</taxon>
    </lineage>
</organism>
<dbReference type="CDD" id="cd05685">
    <property type="entry name" value="S1_Tex"/>
    <property type="match status" value="1"/>
</dbReference>
<dbReference type="GO" id="GO:0003735">
    <property type="term" value="F:structural constituent of ribosome"/>
    <property type="evidence" value="ECO:0007669"/>
    <property type="project" value="TreeGrafter"/>
</dbReference>
<proteinExistence type="predicted"/>
<dbReference type="InterPro" id="IPR010994">
    <property type="entry name" value="RuvA_2-like"/>
</dbReference>
<sequence>MTQSFEQRVAARLGLNAKSVAATIELLNGGATVPFIARYRKEATASADHGPLDEVQISQIKDTYQKLLELDKRRDAILKSIDEQGKLTPELRRKIDATDSLTDLEDLYLPYKQKRKTRATLAIERGLEPLANVLIAQREPTIERIAQRYLSDAVPTVSDALQGARDILAERFSEDTDARQRIRNLFEREAIIRSVVKKGKDIEGVKFKDYFDFAEPLRRVPSHRLLALRRGEAEGFLAVSVGPDEEAAIERLERQFVAERSGTAVCKEQVSLAIRDGYKRLLKPSLETEFANTSKEKADREAIQIFADNLRQLLLSPPLGQQRVLAIDPGYRTGCKTVCIDAQGNLLTDTVLYLSQSENQRQQAAQTVQKLIAQYKIDAIAIGNGTAGRETEEFINSLNLNKPVFMVSEQGASIYSASDVARDEFPDRDVTVRGAVSIGRRLMDPLAELVKIDPKSIGVGQYQHDVDQMDLKTSLDTVVESCVNQVGVSLNTASAYLLRYVSGLGPQLAGNIVAYRAEHGAFTSRDQLKKVPRLGPKAFEQCAGFLRIEGAKNPLDNSAVHPERYAVVERMATDVKSTVSDLIRQPDLRQQIRPERYVTNEVGLPTLRDILSELAKPGRDPREQLSVFEYDARVRSVDDLHEGMILPGVVTNITAFGAFVDIGVKQDGLVHVSQMANHYVSDPKTVVKVYQKVKVKVMEVDKIRKRIALSMKI</sequence>
<dbReference type="InterPro" id="IPR050437">
    <property type="entry name" value="Ribos_protein_bS1-like"/>
</dbReference>
<dbReference type="SMART" id="SM00316">
    <property type="entry name" value="S1"/>
    <property type="match status" value="1"/>
</dbReference>
<feature type="domain" description="S1 motif" evidence="1">
    <location>
        <begin position="643"/>
        <end position="712"/>
    </location>
</feature>
<dbReference type="InterPro" id="IPR018974">
    <property type="entry name" value="Tex-like_N"/>
</dbReference>
<dbReference type="PROSITE" id="PS50126">
    <property type="entry name" value="S1"/>
    <property type="match status" value="1"/>
</dbReference>
<dbReference type="PANTHER" id="PTHR10724:SF10">
    <property type="entry name" value="S1 RNA-BINDING DOMAIN-CONTAINING PROTEIN 1"/>
    <property type="match status" value="1"/>
</dbReference>
<dbReference type="Gene3D" id="1.10.150.310">
    <property type="entry name" value="Tex RuvX-like domain-like"/>
    <property type="match status" value="1"/>
</dbReference>
<accession>A0A927GDD3</accession>
<dbReference type="InterPro" id="IPR037027">
    <property type="entry name" value="YqgF/RNaseH-like_dom_sf"/>
</dbReference>
<dbReference type="InterPro" id="IPR055179">
    <property type="entry name" value="Tex-like_central_region"/>
</dbReference>
<evidence type="ECO:0000259" key="1">
    <source>
        <dbReference type="PROSITE" id="PS50126"/>
    </source>
</evidence>
<dbReference type="InterPro" id="IPR044146">
    <property type="entry name" value="S1_Tex"/>
</dbReference>
<dbReference type="Gene3D" id="3.30.420.140">
    <property type="entry name" value="YqgF/RNase H-like domain"/>
    <property type="match status" value="1"/>
</dbReference>
<gene>
    <name evidence="2" type="ORF">IC230_11880</name>
</gene>
<dbReference type="Pfam" id="PF09371">
    <property type="entry name" value="Tex_N"/>
    <property type="match status" value="1"/>
</dbReference>
<dbReference type="Pfam" id="PF00575">
    <property type="entry name" value="S1"/>
    <property type="match status" value="1"/>
</dbReference>
<dbReference type="GO" id="GO:0006139">
    <property type="term" value="P:nucleobase-containing compound metabolic process"/>
    <property type="evidence" value="ECO:0007669"/>
    <property type="project" value="InterPro"/>
</dbReference>
<dbReference type="RefSeq" id="WP_191039191.1">
    <property type="nucleotide sequence ID" value="NZ_JACXAA010000003.1"/>
</dbReference>
<dbReference type="InterPro" id="IPR023319">
    <property type="entry name" value="Tex-like_HTH_dom_sf"/>
</dbReference>
<dbReference type="Pfam" id="PF22706">
    <property type="entry name" value="Tex_central_region"/>
    <property type="match status" value="1"/>
</dbReference>
<dbReference type="InterPro" id="IPR006641">
    <property type="entry name" value="YqgF/RNaseH-like_dom"/>
</dbReference>
<dbReference type="AlphaFoldDB" id="A0A927GDD3"/>
<dbReference type="Proteomes" id="UP000653797">
    <property type="component" value="Unassembled WGS sequence"/>
</dbReference>
<dbReference type="InterPro" id="IPR032639">
    <property type="entry name" value="Tex_YqgF"/>
</dbReference>
<protein>
    <submittedName>
        <fullName evidence="2">RNA-binding transcriptional accessory protein</fullName>
    </submittedName>
</protein>
<comment type="caution">
    <text evidence="2">The sequence shown here is derived from an EMBL/GenBank/DDBJ whole genome shotgun (WGS) entry which is preliminary data.</text>
</comment>
<dbReference type="InterPro" id="IPR023323">
    <property type="entry name" value="Tex-like_dom_sf"/>
</dbReference>
<dbReference type="InterPro" id="IPR041692">
    <property type="entry name" value="HHH_9"/>
</dbReference>
<dbReference type="Pfam" id="PF12836">
    <property type="entry name" value="HHH_3"/>
    <property type="match status" value="1"/>
</dbReference>
<dbReference type="FunFam" id="2.40.50.140:FF:000051">
    <property type="entry name" value="RNA-binding transcriptional accessory protein"/>
    <property type="match status" value="1"/>
</dbReference>
<dbReference type="SUPFAM" id="SSF47781">
    <property type="entry name" value="RuvA domain 2-like"/>
    <property type="match status" value="2"/>
</dbReference>
<dbReference type="Pfam" id="PF17674">
    <property type="entry name" value="HHH_9"/>
    <property type="match status" value="1"/>
</dbReference>
<evidence type="ECO:0000313" key="2">
    <source>
        <dbReference type="EMBL" id="MBD2753594.1"/>
    </source>
</evidence>
<dbReference type="SUPFAM" id="SSF158832">
    <property type="entry name" value="Tex N-terminal region-like"/>
    <property type="match status" value="1"/>
</dbReference>
<dbReference type="FunFam" id="1.10.150.310:FF:000001">
    <property type="entry name" value="RNA-binding transcriptional accessory protein"/>
    <property type="match status" value="1"/>
</dbReference>
<dbReference type="Gene3D" id="1.10.10.650">
    <property type="entry name" value="RuvA domain 2-like"/>
    <property type="match status" value="1"/>
</dbReference>
<dbReference type="SUPFAM" id="SSF53098">
    <property type="entry name" value="Ribonuclease H-like"/>
    <property type="match status" value="1"/>
</dbReference>
<evidence type="ECO:0000313" key="3">
    <source>
        <dbReference type="Proteomes" id="UP000653797"/>
    </source>
</evidence>
<dbReference type="GO" id="GO:0006412">
    <property type="term" value="P:translation"/>
    <property type="evidence" value="ECO:0007669"/>
    <property type="project" value="TreeGrafter"/>
</dbReference>
<dbReference type="FunFam" id="1.10.10.650:FF:000001">
    <property type="entry name" value="S1 RNA-binding domain 1"/>
    <property type="match status" value="1"/>
</dbReference>
<dbReference type="InterPro" id="IPR012337">
    <property type="entry name" value="RNaseH-like_sf"/>
</dbReference>
<reference evidence="2" key="1">
    <citation type="submission" date="2020-09" db="EMBL/GenBank/DDBJ databases">
        <authorList>
            <person name="Kim M.K."/>
        </authorList>
    </citation>
    <scope>NUCLEOTIDE SEQUENCE</scope>
    <source>
        <strain evidence="2">BT704</strain>
    </source>
</reference>
<dbReference type="Pfam" id="PF16921">
    <property type="entry name" value="Tex_YqgF"/>
    <property type="match status" value="1"/>
</dbReference>
<dbReference type="FunFam" id="3.30.420.140:FF:000001">
    <property type="entry name" value="RNA-binding transcriptional accessory protein"/>
    <property type="match status" value="1"/>
</dbReference>
<dbReference type="PANTHER" id="PTHR10724">
    <property type="entry name" value="30S RIBOSOMAL PROTEIN S1"/>
    <property type="match status" value="1"/>
</dbReference>